<dbReference type="AlphaFoldDB" id="A0A9X4C6K6"/>
<evidence type="ECO:0000313" key="3">
    <source>
        <dbReference type="Proteomes" id="UP001148185"/>
    </source>
</evidence>
<dbReference type="EMBL" id="JAMDHA010000041">
    <property type="protein sequence ID" value="MDD1011278.1"/>
    <property type="molecule type" value="Genomic_DNA"/>
</dbReference>
<organism evidence="2 3">
    <name type="scientific">Pseudomonas shahriarae</name>
    <dbReference type="NCBI Taxonomy" id="2745512"/>
    <lineage>
        <taxon>Bacteria</taxon>
        <taxon>Pseudomonadati</taxon>
        <taxon>Pseudomonadota</taxon>
        <taxon>Gammaproteobacteria</taxon>
        <taxon>Pseudomonadales</taxon>
        <taxon>Pseudomonadaceae</taxon>
        <taxon>Pseudomonas</taxon>
    </lineage>
</organism>
<sequence length="100" mass="10685">MEITKFGPPEQRGIDLDCDIYFTLNKPEVDTLSSPVTQATIAALLAPGVPPFGAIAAVLILNYINLMKEHAGSNGVSVKCTIRQGAGLITQMKEFIAEPI</sequence>
<dbReference type="Proteomes" id="UP001148185">
    <property type="component" value="Unassembled WGS sequence"/>
</dbReference>
<name>A0A9X4C6K6_9PSED</name>
<reference evidence="2 3" key="1">
    <citation type="submission" date="2022-05" db="EMBL/GenBank/DDBJ databases">
        <title>Novel Pseudomonas spp. Isolated from a Rainbow Trout Aquaculture Facility.</title>
        <authorList>
            <person name="Testerman T."/>
            <person name="Graf J."/>
        </authorList>
    </citation>
    <scope>NUCLEOTIDE SEQUENCE [LARGE SCALE GENOMIC DNA]</scope>
    <source>
        <strain evidence="2 3">ID1042</strain>
    </source>
</reference>
<keyword evidence="1" id="KW-1133">Transmembrane helix</keyword>
<keyword evidence="1" id="KW-0812">Transmembrane</keyword>
<gene>
    <name evidence="2" type="ORF">M5G27_27795</name>
</gene>
<proteinExistence type="predicted"/>
<evidence type="ECO:0000256" key="1">
    <source>
        <dbReference type="SAM" id="Phobius"/>
    </source>
</evidence>
<dbReference type="RefSeq" id="WP_273878277.1">
    <property type="nucleotide sequence ID" value="NZ_JAMDHA010000041.1"/>
</dbReference>
<keyword evidence="1" id="KW-0472">Membrane</keyword>
<accession>A0A9X4C6K6</accession>
<feature type="transmembrane region" description="Helical" evidence="1">
    <location>
        <begin position="41"/>
        <end position="64"/>
    </location>
</feature>
<protein>
    <submittedName>
        <fullName evidence="2">Uncharacterized protein</fullName>
    </submittedName>
</protein>
<comment type="caution">
    <text evidence="2">The sequence shown here is derived from an EMBL/GenBank/DDBJ whole genome shotgun (WGS) entry which is preliminary data.</text>
</comment>
<evidence type="ECO:0000313" key="2">
    <source>
        <dbReference type="EMBL" id="MDD1011278.1"/>
    </source>
</evidence>
<keyword evidence="3" id="KW-1185">Reference proteome</keyword>